<evidence type="ECO:0000313" key="2">
    <source>
        <dbReference type="EMBL" id="VFQ96761.1"/>
    </source>
</evidence>
<reference evidence="2 3" key="1">
    <citation type="submission" date="2018-04" db="EMBL/GenBank/DDBJ databases">
        <authorList>
            <person name="Vogel A."/>
        </authorList>
    </citation>
    <scope>NUCLEOTIDE SEQUENCE [LARGE SCALE GENOMIC DNA]</scope>
</reference>
<evidence type="ECO:0000313" key="3">
    <source>
        <dbReference type="Proteomes" id="UP000595140"/>
    </source>
</evidence>
<dbReference type="EMBL" id="OOIL02006271">
    <property type="protein sequence ID" value="VFQ96761.1"/>
    <property type="molecule type" value="Genomic_DNA"/>
</dbReference>
<protein>
    <submittedName>
        <fullName evidence="2">Uncharacterized protein</fullName>
    </submittedName>
</protein>
<accession>A0A484N635</accession>
<dbReference type="Proteomes" id="UP000595140">
    <property type="component" value="Unassembled WGS sequence"/>
</dbReference>
<keyword evidence="3" id="KW-1185">Reference proteome</keyword>
<name>A0A484N635_9ASTE</name>
<sequence>MLPLLNRKSRYLNFPDHCSMSMGRYWRCQVAGFRRWFQTTVRGIGVAARRRHCCFAGAEKARQNCWIARPHRCLNSSPEIAVCPALMTTIAVFPPSWKTAGAEGGVTEAGESEEGERIATGAGRNMLG</sequence>
<proteinExistence type="predicted"/>
<organism evidence="2 3">
    <name type="scientific">Cuscuta campestris</name>
    <dbReference type="NCBI Taxonomy" id="132261"/>
    <lineage>
        <taxon>Eukaryota</taxon>
        <taxon>Viridiplantae</taxon>
        <taxon>Streptophyta</taxon>
        <taxon>Embryophyta</taxon>
        <taxon>Tracheophyta</taxon>
        <taxon>Spermatophyta</taxon>
        <taxon>Magnoliopsida</taxon>
        <taxon>eudicotyledons</taxon>
        <taxon>Gunneridae</taxon>
        <taxon>Pentapetalae</taxon>
        <taxon>asterids</taxon>
        <taxon>lamiids</taxon>
        <taxon>Solanales</taxon>
        <taxon>Convolvulaceae</taxon>
        <taxon>Cuscuteae</taxon>
        <taxon>Cuscuta</taxon>
        <taxon>Cuscuta subgen. Grammica</taxon>
        <taxon>Cuscuta sect. Cleistogrammica</taxon>
    </lineage>
</organism>
<gene>
    <name evidence="2" type="ORF">CCAM_LOCUS38537</name>
</gene>
<dbReference type="AlphaFoldDB" id="A0A484N635"/>
<evidence type="ECO:0000256" key="1">
    <source>
        <dbReference type="SAM" id="MobiDB-lite"/>
    </source>
</evidence>
<feature type="region of interest" description="Disordered" evidence="1">
    <location>
        <begin position="102"/>
        <end position="128"/>
    </location>
</feature>